<dbReference type="GO" id="GO:0005524">
    <property type="term" value="F:ATP binding"/>
    <property type="evidence" value="ECO:0007669"/>
    <property type="project" value="UniProtKB-KW"/>
</dbReference>
<keyword evidence="1" id="KW-0150">Chloroplast</keyword>
<dbReference type="AlphaFoldDB" id="A0A5P1EQL0"/>
<comment type="similarity">
    <text evidence="1">Belongs to the GatC family.</text>
</comment>
<dbReference type="HAMAP" id="MF_00122">
    <property type="entry name" value="GatC"/>
    <property type="match status" value="1"/>
</dbReference>
<name>A0A5P1EQL0_ASPOF</name>
<evidence type="ECO:0000256" key="1">
    <source>
        <dbReference type="HAMAP-Rule" id="MF_03149"/>
    </source>
</evidence>
<dbReference type="NCBIfam" id="TIGR00135">
    <property type="entry name" value="gatC"/>
    <property type="match status" value="1"/>
</dbReference>
<evidence type="ECO:0000313" key="3">
    <source>
        <dbReference type="Proteomes" id="UP000243459"/>
    </source>
</evidence>
<dbReference type="GO" id="GO:0009507">
    <property type="term" value="C:chloroplast"/>
    <property type="evidence" value="ECO:0007669"/>
    <property type="project" value="UniProtKB-SubCell"/>
</dbReference>
<reference evidence="3" key="1">
    <citation type="journal article" date="2017" name="Nat. Commun.">
        <title>The asparagus genome sheds light on the origin and evolution of a young Y chromosome.</title>
        <authorList>
            <person name="Harkess A."/>
            <person name="Zhou J."/>
            <person name="Xu C."/>
            <person name="Bowers J.E."/>
            <person name="Van der Hulst R."/>
            <person name="Ayyampalayam S."/>
            <person name="Mercati F."/>
            <person name="Riccardi P."/>
            <person name="McKain M.R."/>
            <person name="Kakrana A."/>
            <person name="Tang H."/>
            <person name="Ray J."/>
            <person name="Groenendijk J."/>
            <person name="Arikit S."/>
            <person name="Mathioni S.M."/>
            <person name="Nakano M."/>
            <person name="Shan H."/>
            <person name="Telgmann-Rauber A."/>
            <person name="Kanno A."/>
            <person name="Yue Z."/>
            <person name="Chen H."/>
            <person name="Li W."/>
            <person name="Chen Y."/>
            <person name="Xu X."/>
            <person name="Zhang Y."/>
            <person name="Luo S."/>
            <person name="Chen H."/>
            <person name="Gao J."/>
            <person name="Mao Z."/>
            <person name="Pires J.C."/>
            <person name="Luo M."/>
            <person name="Kudrna D."/>
            <person name="Wing R.A."/>
            <person name="Meyers B.C."/>
            <person name="Yi K."/>
            <person name="Kong H."/>
            <person name="Lavrijsen P."/>
            <person name="Sunseri F."/>
            <person name="Falavigna A."/>
            <person name="Ye Y."/>
            <person name="Leebens-Mack J.H."/>
            <person name="Chen G."/>
        </authorList>
    </citation>
    <scope>NUCLEOTIDE SEQUENCE [LARGE SCALE GENOMIC DNA]</scope>
    <source>
        <strain evidence="3">cv. DH0086</strain>
    </source>
</reference>
<dbReference type="GO" id="GO:0005739">
    <property type="term" value="C:mitochondrion"/>
    <property type="evidence" value="ECO:0007669"/>
    <property type="project" value="UniProtKB-SubCell"/>
</dbReference>
<dbReference type="SUPFAM" id="SSF141000">
    <property type="entry name" value="Glu-tRNAGln amidotransferase C subunit"/>
    <property type="match status" value="1"/>
</dbReference>
<dbReference type="Pfam" id="PF02686">
    <property type="entry name" value="GatC"/>
    <property type="match status" value="1"/>
</dbReference>
<dbReference type="GO" id="GO:0032543">
    <property type="term" value="P:mitochondrial translation"/>
    <property type="evidence" value="ECO:0007669"/>
    <property type="project" value="UniProtKB-UniRule"/>
</dbReference>
<accession>A0A5P1EQL0</accession>
<dbReference type="Gene3D" id="1.10.20.60">
    <property type="entry name" value="Glu-tRNAGln amidotransferase C subunit, N-terminal domain"/>
    <property type="match status" value="1"/>
</dbReference>
<keyword evidence="1" id="KW-0067">ATP-binding</keyword>
<keyword evidence="1" id="KW-0934">Plastid</keyword>
<keyword evidence="1" id="KW-0496">Mitochondrion</keyword>
<protein>
    <recommendedName>
        <fullName evidence="1">Glutamyl-tRNA(Gln) amidotransferase subunit C, chloroplastic/mitochondrial</fullName>
        <shortName evidence="1">Glu-AdT subunit C</shortName>
        <ecNumber evidence="1">6.3.5.-</ecNumber>
    </recommendedName>
</protein>
<gene>
    <name evidence="1" type="primary">GATC</name>
    <name evidence="2" type="ORF">A4U43_C05F9690</name>
</gene>
<comment type="function">
    <text evidence="1">Allows the formation of correctly charged Gln-tRNA(Gln) through the transamidation of misacylated Glu-tRNA(Gln) in chloroplasts and mitochondria. The reaction takes place in the presence of glutamine and ATP through an activated gamma-phospho-Glu-tRNA(Gln).</text>
</comment>
<keyword evidence="1" id="KW-0436">Ligase</keyword>
<keyword evidence="1" id="KW-0547">Nucleotide-binding</keyword>
<keyword evidence="3" id="KW-1185">Reference proteome</keyword>
<evidence type="ECO:0000313" key="2">
    <source>
        <dbReference type="EMBL" id="ONK68288.1"/>
    </source>
</evidence>
<comment type="subunit">
    <text evidence="1">Subunit of the heterotrimeric GatCAB amidotransferase (AdT) complex, composed of A, B and C subunits.</text>
</comment>
<dbReference type="GO" id="GO:0070681">
    <property type="term" value="P:glutaminyl-tRNAGln biosynthesis via transamidation"/>
    <property type="evidence" value="ECO:0007669"/>
    <property type="project" value="UniProtKB-UniRule"/>
</dbReference>
<sequence>MAGLARRQFGSERRVLDRLRDSACCEVGDWAREMGATEQSAGQMLYGEAVRILGVLRSALRRGYSRRGRLRRAETARRRLERSRHRVSITGKERVGRGGWGVPIAMGSSTKLWSKCSSSVARCSTLEPPDVAKLAETARINLAPREVEDFAPKINQVIDWFGQLQAVDLQSIEPSLRSDTELSTNPREDIPEPFTNREAILAEIPSFSDPYIKVPKVLNKE</sequence>
<dbReference type="PANTHER" id="PTHR15004">
    <property type="entry name" value="GLUTAMYL-TRNA(GLN) AMIDOTRANSFERASE SUBUNIT C, MITOCHONDRIAL"/>
    <property type="match status" value="1"/>
</dbReference>
<dbReference type="PANTHER" id="PTHR15004:SF0">
    <property type="entry name" value="GLUTAMYL-TRNA(GLN) AMIDOTRANSFERASE SUBUNIT C, MITOCHONDRIAL"/>
    <property type="match status" value="1"/>
</dbReference>
<comment type="subcellular location">
    <subcellularLocation>
        <location evidence="1">Mitochondrion</location>
    </subcellularLocation>
    <subcellularLocation>
        <location evidence="1">Plastid</location>
        <location evidence="1">Chloroplast</location>
    </subcellularLocation>
</comment>
<keyword evidence="1" id="KW-0648">Protein biosynthesis</keyword>
<dbReference type="EC" id="6.3.5.-" evidence="1"/>
<organism evidence="2 3">
    <name type="scientific">Asparagus officinalis</name>
    <name type="common">Garden asparagus</name>
    <dbReference type="NCBI Taxonomy" id="4686"/>
    <lineage>
        <taxon>Eukaryota</taxon>
        <taxon>Viridiplantae</taxon>
        <taxon>Streptophyta</taxon>
        <taxon>Embryophyta</taxon>
        <taxon>Tracheophyta</taxon>
        <taxon>Spermatophyta</taxon>
        <taxon>Magnoliopsida</taxon>
        <taxon>Liliopsida</taxon>
        <taxon>Asparagales</taxon>
        <taxon>Asparagaceae</taxon>
        <taxon>Asparagoideae</taxon>
        <taxon>Asparagus</taxon>
    </lineage>
</organism>
<dbReference type="Proteomes" id="UP000243459">
    <property type="component" value="Chromosome 5"/>
</dbReference>
<dbReference type="InterPro" id="IPR036113">
    <property type="entry name" value="Asp/Glu-ADT_sf_sub_c"/>
</dbReference>
<dbReference type="EMBL" id="CM007385">
    <property type="protein sequence ID" value="ONK68288.1"/>
    <property type="molecule type" value="Genomic_DNA"/>
</dbReference>
<dbReference type="GO" id="GO:0050567">
    <property type="term" value="F:glutaminyl-tRNA synthase (glutamine-hydrolyzing) activity"/>
    <property type="evidence" value="ECO:0007669"/>
    <property type="project" value="UniProtKB-UniRule"/>
</dbReference>
<comment type="catalytic activity">
    <reaction evidence="1">
        <text>L-glutamyl-tRNA(Gln) + L-glutamine + ATP + H2O = L-glutaminyl-tRNA(Gln) + L-glutamate + ADP + phosphate + H(+)</text>
        <dbReference type="Rhea" id="RHEA:17521"/>
        <dbReference type="Rhea" id="RHEA-COMP:9681"/>
        <dbReference type="Rhea" id="RHEA-COMP:9684"/>
        <dbReference type="ChEBI" id="CHEBI:15377"/>
        <dbReference type="ChEBI" id="CHEBI:15378"/>
        <dbReference type="ChEBI" id="CHEBI:29985"/>
        <dbReference type="ChEBI" id="CHEBI:30616"/>
        <dbReference type="ChEBI" id="CHEBI:43474"/>
        <dbReference type="ChEBI" id="CHEBI:58359"/>
        <dbReference type="ChEBI" id="CHEBI:78520"/>
        <dbReference type="ChEBI" id="CHEBI:78521"/>
        <dbReference type="ChEBI" id="CHEBI:456216"/>
    </reaction>
</comment>
<dbReference type="GO" id="GO:0030956">
    <property type="term" value="C:glutamyl-tRNA(Gln) amidotransferase complex"/>
    <property type="evidence" value="ECO:0007669"/>
    <property type="project" value="UniProtKB-UniRule"/>
</dbReference>
<dbReference type="InterPro" id="IPR003837">
    <property type="entry name" value="GatC"/>
</dbReference>
<proteinExistence type="inferred from homology"/>
<dbReference type="Gramene" id="ONK68288">
    <property type="protein sequence ID" value="ONK68288"/>
    <property type="gene ID" value="A4U43_C05F9690"/>
</dbReference>
<dbReference type="GO" id="GO:0006450">
    <property type="term" value="P:regulation of translational fidelity"/>
    <property type="evidence" value="ECO:0007669"/>
    <property type="project" value="InterPro"/>
</dbReference>